<dbReference type="PANTHER" id="PTHR14859:SF1">
    <property type="entry name" value="PGAP2-INTERACTING PROTEIN"/>
    <property type="match status" value="1"/>
</dbReference>
<dbReference type="InterPro" id="IPR051916">
    <property type="entry name" value="GPI-anchor_lipid_remodeler"/>
</dbReference>
<dbReference type="SUPFAM" id="SSF56219">
    <property type="entry name" value="DNase I-like"/>
    <property type="match status" value="1"/>
</dbReference>
<dbReference type="Pfam" id="PF03372">
    <property type="entry name" value="Exo_endo_phos"/>
    <property type="match status" value="1"/>
</dbReference>
<feature type="domain" description="Endonuclease/exonuclease/phosphatase" evidence="2">
    <location>
        <begin position="100"/>
        <end position="298"/>
    </location>
</feature>
<dbReference type="Proteomes" id="UP001549164">
    <property type="component" value="Unassembled WGS sequence"/>
</dbReference>
<keyword evidence="3" id="KW-0378">Hydrolase</keyword>
<dbReference type="Gene3D" id="3.60.10.10">
    <property type="entry name" value="Endonuclease/exonuclease/phosphatase"/>
    <property type="match status" value="1"/>
</dbReference>
<dbReference type="InterPro" id="IPR005135">
    <property type="entry name" value="Endo/exonuclease/phosphatase"/>
</dbReference>
<protein>
    <submittedName>
        <fullName evidence="3">Endonuclease/exonuclease/phosphatase (EEP) superfamily protein YafD</fullName>
    </submittedName>
</protein>
<dbReference type="InterPro" id="IPR036691">
    <property type="entry name" value="Endo/exonu/phosph_ase_sf"/>
</dbReference>
<dbReference type="EMBL" id="JBEPLY010000002">
    <property type="protein sequence ID" value="MET3598773.1"/>
    <property type="molecule type" value="Genomic_DNA"/>
</dbReference>
<sequence>MSSLKTLAVTFASLALLLGVLPSLSQFWLFSFVGGMRVHIAVAAVCLSLIVLGLDRTLWSAIPLVASALLCLWVWHLHQSTVQPDARPDSNIRALKLIEFNILGDNQDGAEIADWLTDQNADVVYTLESGPLRPHLDALAETYPYRVGCGELVKNCDLMMMSKYPLENPQVRNLGSLGAHRFIRAGININGARATFVAMHLTKPYYETMQLEQLNSVKRYLRDADGPLILAGDFNSSLLSPYILNFLQTTGLRAFAHEPRTWPVEMPSIGLPIDHILVRQPAYIASVKRVRHNMGSNHFGLEALISLPVAP</sequence>
<feature type="transmembrane region" description="Helical" evidence="1">
    <location>
        <begin position="32"/>
        <end position="54"/>
    </location>
</feature>
<dbReference type="RefSeq" id="WP_354433119.1">
    <property type="nucleotide sequence ID" value="NZ_JBEPLY010000002.1"/>
</dbReference>
<evidence type="ECO:0000259" key="2">
    <source>
        <dbReference type="Pfam" id="PF03372"/>
    </source>
</evidence>
<keyword evidence="1" id="KW-0812">Transmembrane</keyword>
<evidence type="ECO:0000313" key="4">
    <source>
        <dbReference type="Proteomes" id="UP001549164"/>
    </source>
</evidence>
<keyword evidence="3" id="KW-0540">Nuclease</keyword>
<evidence type="ECO:0000256" key="1">
    <source>
        <dbReference type="SAM" id="Phobius"/>
    </source>
</evidence>
<dbReference type="PANTHER" id="PTHR14859">
    <property type="entry name" value="CALCOFLUOR WHITE HYPERSENSITIVE PROTEIN PRECURSOR"/>
    <property type="match status" value="1"/>
</dbReference>
<name>A0ABV2I8G8_9HYPH</name>
<proteinExistence type="predicted"/>
<accession>A0ABV2I8G8</accession>
<dbReference type="GO" id="GO:0004519">
    <property type="term" value="F:endonuclease activity"/>
    <property type="evidence" value="ECO:0007669"/>
    <property type="project" value="UniProtKB-KW"/>
</dbReference>
<gene>
    <name evidence="3" type="ORF">ABID12_000700</name>
</gene>
<keyword evidence="1" id="KW-0472">Membrane</keyword>
<keyword evidence="4" id="KW-1185">Reference proteome</keyword>
<keyword evidence="1" id="KW-1133">Transmembrane helix</keyword>
<feature type="transmembrane region" description="Helical" evidence="1">
    <location>
        <begin position="61"/>
        <end position="78"/>
    </location>
</feature>
<evidence type="ECO:0000313" key="3">
    <source>
        <dbReference type="EMBL" id="MET3598773.1"/>
    </source>
</evidence>
<organism evidence="3 4">
    <name type="scientific">Martelella mangrovi</name>
    <dbReference type="NCBI Taxonomy" id="1397477"/>
    <lineage>
        <taxon>Bacteria</taxon>
        <taxon>Pseudomonadati</taxon>
        <taxon>Pseudomonadota</taxon>
        <taxon>Alphaproteobacteria</taxon>
        <taxon>Hyphomicrobiales</taxon>
        <taxon>Aurantimonadaceae</taxon>
        <taxon>Martelella</taxon>
    </lineage>
</organism>
<comment type="caution">
    <text evidence="3">The sequence shown here is derived from an EMBL/GenBank/DDBJ whole genome shotgun (WGS) entry which is preliminary data.</text>
</comment>
<reference evidence="3 4" key="1">
    <citation type="submission" date="2024-06" db="EMBL/GenBank/DDBJ databases">
        <title>Genomic Encyclopedia of Type Strains, Phase IV (KMG-IV): sequencing the most valuable type-strain genomes for metagenomic binning, comparative biology and taxonomic classification.</title>
        <authorList>
            <person name="Goeker M."/>
        </authorList>
    </citation>
    <scope>NUCLEOTIDE SEQUENCE [LARGE SCALE GENOMIC DNA]</scope>
    <source>
        <strain evidence="3 4">DSM 28102</strain>
    </source>
</reference>
<keyword evidence="3" id="KW-0255">Endonuclease</keyword>